<evidence type="ECO:0008006" key="4">
    <source>
        <dbReference type="Google" id="ProtNLM"/>
    </source>
</evidence>
<reference evidence="2" key="1">
    <citation type="submission" date="2022-01" db="EMBL/GenBank/DDBJ databases">
        <authorList>
            <person name="Karlyshev A.V."/>
            <person name="Jaspars M."/>
        </authorList>
    </citation>
    <scope>NUCLEOTIDE SEQUENCE</scope>
    <source>
        <strain evidence="2">AGSA3-2</strain>
    </source>
</reference>
<keyword evidence="1" id="KW-1133">Transmembrane helix</keyword>
<feature type="transmembrane region" description="Helical" evidence="1">
    <location>
        <begin position="57"/>
        <end position="78"/>
    </location>
</feature>
<protein>
    <recommendedName>
        <fullName evidence="4">Transmembrane protein</fullName>
    </recommendedName>
</protein>
<dbReference type="RefSeq" id="WP_022993563.1">
    <property type="nucleotide sequence ID" value="NZ_CBDDTQ010000006.1"/>
</dbReference>
<sequence>MKTIFRSAKEGATYLLAPITARPLLARSLQLLLVLCAYGAGVLLVERVSGDARVPVILFAVYFLPAVLRSWLLFYWCVRDEVKALMANHRHTAS</sequence>
<evidence type="ECO:0000313" key="2">
    <source>
        <dbReference type="EMBL" id="MCE7510934.1"/>
    </source>
</evidence>
<dbReference type="GeneID" id="94688361"/>
<name>A0A9Q3W9A6_9GAMM</name>
<dbReference type="KEGG" id="axe:P40_18795"/>
<evidence type="ECO:0000313" key="3">
    <source>
        <dbReference type="Proteomes" id="UP001107961"/>
    </source>
</evidence>
<evidence type="ECO:0000256" key="1">
    <source>
        <dbReference type="SAM" id="Phobius"/>
    </source>
</evidence>
<keyword evidence="1" id="KW-0472">Membrane</keyword>
<dbReference type="EMBL" id="JAJVKT010000034">
    <property type="protein sequence ID" value="MCE7510934.1"/>
    <property type="molecule type" value="Genomic_DNA"/>
</dbReference>
<organism evidence="2 3">
    <name type="scientific">Alloalcanivorax xenomutans</name>
    <dbReference type="NCBI Taxonomy" id="1094342"/>
    <lineage>
        <taxon>Bacteria</taxon>
        <taxon>Pseudomonadati</taxon>
        <taxon>Pseudomonadota</taxon>
        <taxon>Gammaproteobacteria</taxon>
        <taxon>Oceanospirillales</taxon>
        <taxon>Alcanivoracaceae</taxon>
        <taxon>Alloalcanivorax</taxon>
    </lineage>
</organism>
<dbReference type="AlphaFoldDB" id="A0A9Q3W9A6"/>
<comment type="caution">
    <text evidence="2">The sequence shown here is derived from an EMBL/GenBank/DDBJ whole genome shotgun (WGS) entry which is preliminary data.</text>
</comment>
<proteinExistence type="predicted"/>
<accession>A0A9Q3W9A6</accession>
<dbReference type="Proteomes" id="UP001107961">
    <property type="component" value="Unassembled WGS sequence"/>
</dbReference>
<keyword evidence="1" id="KW-0812">Transmembrane</keyword>
<feature type="transmembrane region" description="Helical" evidence="1">
    <location>
        <begin position="24"/>
        <end position="45"/>
    </location>
</feature>
<gene>
    <name evidence="2" type="ORF">LZG35_20045</name>
</gene>
<keyword evidence="3" id="KW-1185">Reference proteome</keyword>